<feature type="region of interest" description="Disordered" evidence="1">
    <location>
        <begin position="1"/>
        <end position="27"/>
    </location>
</feature>
<dbReference type="GO" id="GO:0032259">
    <property type="term" value="P:methylation"/>
    <property type="evidence" value="ECO:0007669"/>
    <property type="project" value="UniProtKB-KW"/>
</dbReference>
<dbReference type="AlphaFoldDB" id="A0A1I2M7D8"/>
<evidence type="ECO:0000313" key="3">
    <source>
        <dbReference type="Proteomes" id="UP000199323"/>
    </source>
</evidence>
<feature type="region of interest" description="Disordered" evidence="1">
    <location>
        <begin position="262"/>
        <end position="317"/>
    </location>
</feature>
<feature type="compositionally biased region" description="Low complexity" evidence="1">
    <location>
        <begin position="1"/>
        <end position="17"/>
    </location>
</feature>
<dbReference type="EMBL" id="FONG01000033">
    <property type="protein sequence ID" value="SFF86800.1"/>
    <property type="molecule type" value="Genomic_DNA"/>
</dbReference>
<dbReference type="SUPFAM" id="SSF53335">
    <property type="entry name" value="S-adenosyl-L-methionine-dependent methyltransferases"/>
    <property type="match status" value="1"/>
</dbReference>
<dbReference type="GO" id="GO:0008168">
    <property type="term" value="F:methyltransferase activity"/>
    <property type="evidence" value="ECO:0007669"/>
    <property type="project" value="UniProtKB-KW"/>
</dbReference>
<gene>
    <name evidence="2" type="ORF">SAMN05216251_13321</name>
</gene>
<protein>
    <submittedName>
        <fullName evidence="2">Methyltransferase domain-containing protein</fullName>
    </submittedName>
</protein>
<evidence type="ECO:0000256" key="1">
    <source>
        <dbReference type="SAM" id="MobiDB-lite"/>
    </source>
</evidence>
<name>A0A1I2M7D8_9ACTN</name>
<keyword evidence="2" id="KW-0808">Transferase</keyword>
<keyword evidence="3" id="KW-1185">Reference proteome</keyword>
<evidence type="ECO:0000313" key="2">
    <source>
        <dbReference type="EMBL" id="SFF86800.1"/>
    </source>
</evidence>
<reference evidence="3" key="1">
    <citation type="submission" date="2016-10" db="EMBL/GenBank/DDBJ databases">
        <authorList>
            <person name="Varghese N."/>
            <person name="Submissions S."/>
        </authorList>
    </citation>
    <scope>NUCLEOTIDE SEQUENCE [LARGE SCALE GENOMIC DNA]</scope>
    <source>
        <strain evidence="3">CGMCC 4.3510</strain>
    </source>
</reference>
<dbReference type="STRING" id="380248.SAMN05216251_13321"/>
<sequence length="341" mass="36829">MTTAPTAGRPAGATASAVSPHSAPLPTPTELSEVKGWFFPDDQMLFDWFLARQLDREEPGDLLEVGAYQGKSAIFMGSYLREGDAFTVCDLFDAPAGDTANSAEMERSYATLTRHSFEANYLSFHDELPEVIQGLSSTVRDRVAASSVRFAHIDASHLYEHVRGDIETSRGLLHPHGVVALDDYRSAHCPGVAAAAWGAVVPGGLHVICLTEHKMYATWGDPAPLREELLAHVAGRDDLWHEVQEVAGAPLLRIKGRNGGVVAPAQPVSRHPKPAPEPAPEPEPEPVAAPRPAPDPAVRAPKASTAPKPRRSPLRRFAVNVLPPFITKAVVRIRDTRRTGA</sequence>
<dbReference type="RefSeq" id="WP_093717622.1">
    <property type="nucleotide sequence ID" value="NZ_FONG01000033.1"/>
</dbReference>
<dbReference type="InterPro" id="IPR029063">
    <property type="entry name" value="SAM-dependent_MTases_sf"/>
</dbReference>
<dbReference type="Pfam" id="PF13578">
    <property type="entry name" value="Methyltransf_24"/>
    <property type="match status" value="1"/>
</dbReference>
<dbReference type="OrthoDB" id="3346627at2"/>
<accession>A0A1I2M7D8</accession>
<proteinExistence type="predicted"/>
<feature type="compositionally biased region" description="Pro residues" evidence="1">
    <location>
        <begin position="275"/>
        <end position="295"/>
    </location>
</feature>
<organism evidence="2 3">
    <name type="scientific">Actinacidiphila alni</name>
    <dbReference type="NCBI Taxonomy" id="380248"/>
    <lineage>
        <taxon>Bacteria</taxon>
        <taxon>Bacillati</taxon>
        <taxon>Actinomycetota</taxon>
        <taxon>Actinomycetes</taxon>
        <taxon>Kitasatosporales</taxon>
        <taxon>Streptomycetaceae</taxon>
        <taxon>Actinacidiphila</taxon>
    </lineage>
</organism>
<keyword evidence="2" id="KW-0489">Methyltransferase</keyword>
<dbReference type="Gene3D" id="3.40.50.150">
    <property type="entry name" value="Vaccinia Virus protein VP39"/>
    <property type="match status" value="1"/>
</dbReference>
<dbReference type="Proteomes" id="UP000199323">
    <property type="component" value="Unassembled WGS sequence"/>
</dbReference>